<keyword evidence="1" id="KW-0413">Isomerase</keyword>
<reference evidence="1 2" key="1">
    <citation type="submission" date="2020-08" db="EMBL/GenBank/DDBJ databases">
        <title>Genomic Encyclopedia of Type Strains, Phase III (KMG-III): the genomes of soil and plant-associated and newly described type strains.</title>
        <authorList>
            <person name="Whitman W."/>
        </authorList>
    </citation>
    <scope>NUCLEOTIDE SEQUENCE [LARGE SCALE GENOMIC DNA]</scope>
    <source>
        <strain evidence="1 2">CECT 8234</strain>
    </source>
</reference>
<protein>
    <submittedName>
        <fullName evidence="1">Thiol-disulfide isomerase/thioredoxin</fullName>
    </submittedName>
</protein>
<dbReference type="RefSeq" id="WP_183566797.1">
    <property type="nucleotide sequence ID" value="NZ_CBCSLB010000013.1"/>
</dbReference>
<dbReference type="GO" id="GO:0016853">
    <property type="term" value="F:isomerase activity"/>
    <property type="evidence" value="ECO:0007669"/>
    <property type="project" value="UniProtKB-KW"/>
</dbReference>
<dbReference type="AlphaFoldDB" id="A0A7W5GBQ1"/>
<dbReference type="EMBL" id="JACHXW010000013">
    <property type="protein sequence ID" value="MBB3154060.1"/>
    <property type="molecule type" value="Genomic_DNA"/>
</dbReference>
<organism evidence="1 2">
    <name type="scientific">Paenibacillus endophyticus</name>
    <dbReference type="NCBI Taxonomy" id="1294268"/>
    <lineage>
        <taxon>Bacteria</taxon>
        <taxon>Bacillati</taxon>
        <taxon>Bacillota</taxon>
        <taxon>Bacilli</taxon>
        <taxon>Bacillales</taxon>
        <taxon>Paenibacillaceae</taxon>
        <taxon>Paenibacillus</taxon>
    </lineage>
</organism>
<dbReference type="SUPFAM" id="SSF52833">
    <property type="entry name" value="Thioredoxin-like"/>
    <property type="match status" value="1"/>
</dbReference>
<dbReference type="Proteomes" id="UP000518605">
    <property type="component" value="Unassembled WGS sequence"/>
</dbReference>
<gene>
    <name evidence="1" type="ORF">FHS16_004136</name>
</gene>
<comment type="caution">
    <text evidence="1">The sequence shown here is derived from an EMBL/GenBank/DDBJ whole genome shotgun (WGS) entry which is preliminary data.</text>
</comment>
<evidence type="ECO:0000313" key="2">
    <source>
        <dbReference type="Proteomes" id="UP000518605"/>
    </source>
</evidence>
<keyword evidence="2" id="KW-1185">Reference proteome</keyword>
<dbReference type="InterPro" id="IPR036249">
    <property type="entry name" value="Thioredoxin-like_sf"/>
</dbReference>
<accession>A0A7W5GBQ1</accession>
<dbReference type="Gene3D" id="3.40.30.10">
    <property type="entry name" value="Glutaredoxin"/>
    <property type="match status" value="1"/>
</dbReference>
<proteinExistence type="predicted"/>
<name>A0A7W5GBQ1_9BACL</name>
<sequence>MVKIGEKTTKNTRDTGITVGTQLPQHELTIPVFQTEGKTALLFISLHCMHCVDLLPYIKKIQNNYPFTFFLYSNGDKDDHAEMVEYFGWDFSVITASVEKMETIFHVAALPFGILCDENKRVIEKSVVYNDAGFDFLFQSTSLQDGG</sequence>
<evidence type="ECO:0000313" key="1">
    <source>
        <dbReference type="EMBL" id="MBB3154060.1"/>
    </source>
</evidence>